<dbReference type="AlphaFoldDB" id="A0A2R8BCH4"/>
<organism evidence="1 2">
    <name type="scientific">Ascidiaceihabitans donghaensis</name>
    <dbReference type="NCBI Taxonomy" id="1510460"/>
    <lineage>
        <taxon>Bacteria</taxon>
        <taxon>Pseudomonadati</taxon>
        <taxon>Pseudomonadota</taxon>
        <taxon>Alphaproteobacteria</taxon>
        <taxon>Rhodobacterales</taxon>
        <taxon>Paracoccaceae</taxon>
        <taxon>Ascidiaceihabitans</taxon>
    </lineage>
</organism>
<proteinExistence type="predicted"/>
<reference evidence="1 2" key="1">
    <citation type="submission" date="2018-03" db="EMBL/GenBank/DDBJ databases">
        <authorList>
            <person name="Keele B.F."/>
        </authorList>
    </citation>
    <scope>NUCLEOTIDE SEQUENCE [LARGE SCALE GENOMIC DNA]</scope>
    <source>
        <strain evidence="1 2">CECT 8599</strain>
    </source>
</reference>
<dbReference type="InterPro" id="IPR043504">
    <property type="entry name" value="Peptidase_S1_PA_chymotrypsin"/>
</dbReference>
<gene>
    <name evidence="1" type="ORF">ASD8599_01508</name>
</gene>
<sequence>MNPIRHHTVQLRHPGGGVGTGALVGDGLILTALHCVFPMENGARLPDIVPQNVPCPQVRLIADLASALGEMPDLLNFDFRRVNVPQLVTHPGAAFHDCTLVWPPAGAQMPTVDVALLQMTPEAMAQSGAAQAALSFKIGAAEGQEMTLTGEGFPDFATIHLGSNAADFREIYSLFGATRSTRGMFSAMQVNVQSAQPENVRGWAGMSGTVLWQHNIGQPLELIGVVSNTKSRIRQNNALYFTSLSQLKNDPVFWDVLGRTIDDTQNAPPNPAEQLITFDRTMPRHFLSEWMRQDLAMPASDARRDTDTEQLAPLVVVLTGHNVDELNLFVSSALHEMERSVGFAMGAEAPTLSVRYLPGAPPDTALQAALLAWGRGLGLHEPGRIPDPNAIARALEDETQPQVVVMEHIDTDISESCLAVLRQVLTVFNSVRPSVLTGRTPPVLFLAFSKGRDKLGVDEGFQAGALFDDKINALPAVLSDLKAEFPRLNWSPDFDLCVPQCTHFDMADWLDALEDAGLRISGRLRMKIEDRTLNQDMFPMYFARHLINETFSTDIDE</sequence>
<dbReference type="EMBL" id="OMOR01000001">
    <property type="protein sequence ID" value="SPH20767.1"/>
    <property type="molecule type" value="Genomic_DNA"/>
</dbReference>
<dbReference type="RefSeq" id="WP_108827926.1">
    <property type="nucleotide sequence ID" value="NZ_OMOR01000001.1"/>
</dbReference>
<dbReference type="SUPFAM" id="SSF50494">
    <property type="entry name" value="Trypsin-like serine proteases"/>
    <property type="match status" value="1"/>
</dbReference>
<accession>A0A2R8BCH4</accession>
<evidence type="ECO:0000313" key="2">
    <source>
        <dbReference type="Proteomes" id="UP000244880"/>
    </source>
</evidence>
<keyword evidence="2" id="KW-1185">Reference proteome</keyword>
<evidence type="ECO:0008006" key="3">
    <source>
        <dbReference type="Google" id="ProtNLM"/>
    </source>
</evidence>
<dbReference type="InterPro" id="IPR009003">
    <property type="entry name" value="Peptidase_S1_PA"/>
</dbReference>
<evidence type="ECO:0000313" key="1">
    <source>
        <dbReference type="EMBL" id="SPH20767.1"/>
    </source>
</evidence>
<dbReference type="Proteomes" id="UP000244880">
    <property type="component" value="Unassembled WGS sequence"/>
</dbReference>
<protein>
    <recommendedName>
        <fullName evidence="3">Peptidase S1 domain-containing protein</fullName>
    </recommendedName>
</protein>
<dbReference type="Gene3D" id="2.40.10.10">
    <property type="entry name" value="Trypsin-like serine proteases"/>
    <property type="match status" value="1"/>
</dbReference>
<name>A0A2R8BCH4_9RHOB</name>